<proteinExistence type="predicted"/>
<reference evidence="3" key="1">
    <citation type="journal article" date="2018" name="Front. Microbiol.">
        <title>Genome-Based Analysis Reveals the Taxonomy and Diversity of the Family Idiomarinaceae.</title>
        <authorList>
            <person name="Liu Y."/>
            <person name="Lai Q."/>
            <person name="Shao Z."/>
        </authorList>
    </citation>
    <scope>NUCLEOTIDE SEQUENCE [LARGE SCALE GENOMIC DNA]</scope>
    <source>
        <strain evidence="3">SN-14</strain>
    </source>
</reference>
<evidence type="ECO:0000259" key="1">
    <source>
        <dbReference type="Pfam" id="PF09413"/>
    </source>
</evidence>
<gene>
    <name evidence="2" type="ORF">CWE23_06735</name>
</gene>
<dbReference type="InterPro" id="IPR018551">
    <property type="entry name" value="DUF2007"/>
</dbReference>
<dbReference type="EMBL" id="PIPS01000001">
    <property type="protein sequence ID" value="RUO45676.1"/>
    <property type="molecule type" value="Genomic_DNA"/>
</dbReference>
<dbReference type="Pfam" id="PF09413">
    <property type="entry name" value="DUF2007"/>
    <property type="match status" value="1"/>
</dbReference>
<organism evidence="2 3">
    <name type="scientific">Idiomarina aquatica</name>
    <dbReference type="NCBI Taxonomy" id="1327752"/>
    <lineage>
        <taxon>Bacteria</taxon>
        <taxon>Pseudomonadati</taxon>
        <taxon>Pseudomonadota</taxon>
        <taxon>Gammaproteobacteria</taxon>
        <taxon>Alteromonadales</taxon>
        <taxon>Idiomarinaceae</taxon>
        <taxon>Idiomarina</taxon>
    </lineage>
</organism>
<dbReference type="Gene3D" id="3.30.70.790">
    <property type="entry name" value="UreE, C-terminal domain"/>
    <property type="match status" value="1"/>
</dbReference>
<accession>A0AA94JF69</accession>
<keyword evidence="3" id="KW-1185">Reference proteome</keyword>
<dbReference type="SUPFAM" id="SSF54913">
    <property type="entry name" value="GlnB-like"/>
    <property type="match status" value="1"/>
</dbReference>
<dbReference type="InterPro" id="IPR011322">
    <property type="entry name" value="N-reg_PII-like_a/b"/>
</dbReference>
<dbReference type="RefSeq" id="WP_105307637.1">
    <property type="nucleotide sequence ID" value="NZ_PIPS01000001.1"/>
</dbReference>
<evidence type="ECO:0000313" key="3">
    <source>
        <dbReference type="Proteomes" id="UP000286680"/>
    </source>
</evidence>
<feature type="domain" description="DUF2007" evidence="1">
    <location>
        <begin position="5"/>
        <end position="72"/>
    </location>
</feature>
<dbReference type="Proteomes" id="UP000286680">
    <property type="component" value="Unassembled WGS sequence"/>
</dbReference>
<dbReference type="AlphaFoldDB" id="A0AA94JF69"/>
<protein>
    <recommendedName>
        <fullName evidence="1">DUF2007 domain-containing protein</fullName>
    </recommendedName>
</protein>
<evidence type="ECO:0000313" key="2">
    <source>
        <dbReference type="EMBL" id="RUO45676.1"/>
    </source>
</evidence>
<sequence length="103" mass="11698">MSDEWLTVYYAANPLEAQLLKGLLETQQITVRMTDNGMVGGIGELPADAIETPLKVQAEQYEQARKILTNYEQDRQLEITCPHCQETNFSNFEVCWQCGKDLA</sequence>
<comment type="caution">
    <text evidence="2">The sequence shown here is derived from an EMBL/GenBank/DDBJ whole genome shotgun (WGS) entry which is preliminary data.</text>
</comment>
<name>A0AA94JF69_9GAMM</name>